<dbReference type="GO" id="GO:0005737">
    <property type="term" value="C:cytoplasm"/>
    <property type="evidence" value="ECO:0007669"/>
    <property type="project" value="TreeGrafter"/>
</dbReference>
<evidence type="ECO:0000313" key="6">
    <source>
        <dbReference type="WBParaSite" id="TCLT_0001055201-mRNA-1"/>
    </source>
</evidence>
<evidence type="ECO:0000256" key="2">
    <source>
        <dbReference type="ARBA" id="ARBA00022801"/>
    </source>
</evidence>
<dbReference type="PANTHER" id="PTHR45961:SF3">
    <property type="entry name" value="DUAL SPECIFICITY PROTEIN PHOSPHATASE 14"/>
    <property type="match status" value="1"/>
</dbReference>
<dbReference type="InterPro" id="IPR029021">
    <property type="entry name" value="Prot-tyrosine_phosphatase-like"/>
</dbReference>
<dbReference type="SUPFAM" id="SSF52799">
    <property type="entry name" value="(Phosphotyrosine protein) phosphatases II"/>
    <property type="match status" value="1"/>
</dbReference>
<accession>A0A0N5DBJ0</accession>
<dbReference type="GO" id="GO:0004721">
    <property type="term" value="F:phosphoprotein phosphatase activity"/>
    <property type="evidence" value="ECO:0007669"/>
    <property type="project" value="UniProtKB-KW"/>
</dbReference>
<dbReference type="OrthoDB" id="285418at2759"/>
<dbReference type="Proteomes" id="UP000276776">
    <property type="component" value="Unassembled WGS sequence"/>
</dbReference>
<sequence>MAKSELCDISEIRPYLYLSGFGCITEKKLRNLGITCIIDATNLPNNPRYDGIEFLDIRVDDSLIADLFPYFTIAAQFVQNAQKRVRVKKHMF</sequence>
<keyword evidence="5" id="KW-1185">Reference proteome</keyword>
<comment type="similarity">
    <text evidence="1">Belongs to the protein-tyrosine phosphatase family. Non-receptor class dual specificity subfamily.</text>
</comment>
<keyword evidence="3" id="KW-0904">Protein phosphatase</keyword>
<protein>
    <submittedName>
        <fullName evidence="6">DSPc domain-containing protein</fullName>
    </submittedName>
</protein>
<evidence type="ECO:0000313" key="4">
    <source>
        <dbReference type="EMBL" id="VDN08240.1"/>
    </source>
</evidence>
<gene>
    <name evidence="4" type="ORF">TCLT_LOCUS10541</name>
</gene>
<reference evidence="6" key="1">
    <citation type="submission" date="2017-02" db="UniProtKB">
        <authorList>
            <consortium name="WormBaseParasite"/>
        </authorList>
    </citation>
    <scope>IDENTIFICATION</scope>
</reference>
<evidence type="ECO:0000256" key="1">
    <source>
        <dbReference type="ARBA" id="ARBA00008601"/>
    </source>
</evidence>
<dbReference type="AlphaFoldDB" id="A0A0N5DBJ0"/>
<dbReference type="InterPro" id="IPR052103">
    <property type="entry name" value="Dual_spec_Phospatases"/>
</dbReference>
<dbReference type="Gene3D" id="3.90.190.10">
    <property type="entry name" value="Protein tyrosine phosphatase superfamily"/>
    <property type="match status" value="1"/>
</dbReference>
<dbReference type="STRING" id="103827.A0A0N5DBJ0"/>
<keyword evidence="2" id="KW-0378">Hydrolase</keyword>
<dbReference type="EMBL" id="UYYF01005165">
    <property type="protein sequence ID" value="VDN08240.1"/>
    <property type="molecule type" value="Genomic_DNA"/>
</dbReference>
<dbReference type="WBParaSite" id="TCLT_0001055201-mRNA-1">
    <property type="protein sequence ID" value="TCLT_0001055201-mRNA-1"/>
    <property type="gene ID" value="TCLT_0001055201"/>
</dbReference>
<dbReference type="PANTHER" id="PTHR45961">
    <property type="entry name" value="IP21249P"/>
    <property type="match status" value="1"/>
</dbReference>
<proteinExistence type="inferred from homology"/>
<organism evidence="6">
    <name type="scientific">Thelazia callipaeda</name>
    <name type="common">Oriental eyeworm</name>
    <name type="synonym">Parasitic nematode</name>
    <dbReference type="NCBI Taxonomy" id="103827"/>
    <lineage>
        <taxon>Eukaryota</taxon>
        <taxon>Metazoa</taxon>
        <taxon>Ecdysozoa</taxon>
        <taxon>Nematoda</taxon>
        <taxon>Chromadorea</taxon>
        <taxon>Rhabditida</taxon>
        <taxon>Spirurina</taxon>
        <taxon>Spiruromorpha</taxon>
        <taxon>Thelazioidea</taxon>
        <taxon>Thelaziidae</taxon>
        <taxon>Thelazia</taxon>
    </lineage>
</organism>
<name>A0A0N5DBJ0_THECL</name>
<reference evidence="4 5" key="2">
    <citation type="submission" date="2018-11" db="EMBL/GenBank/DDBJ databases">
        <authorList>
            <consortium name="Pathogen Informatics"/>
        </authorList>
    </citation>
    <scope>NUCLEOTIDE SEQUENCE [LARGE SCALE GENOMIC DNA]</scope>
</reference>
<evidence type="ECO:0000256" key="3">
    <source>
        <dbReference type="ARBA" id="ARBA00022912"/>
    </source>
</evidence>
<evidence type="ECO:0000313" key="5">
    <source>
        <dbReference type="Proteomes" id="UP000276776"/>
    </source>
</evidence>